<name>A0ABT1S0H8_9FIRM</name>
<dbReference type="GeneID" id="90533395"/>
<evidence type="ECO:0000313" key="2">
    <source>
        <dbReference type="Proteomes" id="UP001524473"/>
    </source>
</evidence>
<proteinExistence type="predicted"/>
<protein>
    <submittedName>
        <fullName evidence="1">DUF4988 domain-containing protein</fullName>
    </submittedName>
</protein>
<keyword evidence="2" id="KW-1185">Reference proteome</keyword>
<sequence>MKRKDYQLADFPEYTEKIPALLDSDPASASRTFNPLFTAILNNIKAVRLLQDQSAEGKTILSAAVREDGHLVLTMASGETIDCGNAEGPPGKTGADGRTPVFSIDSAGHLLVSYE</sequence>
<dbReference type="Proteomes" id="UP001524473">
    <property type="component" value="Unassembled WGS sequence"/>
</dbReference>
<gene>
    <name evidence="1" type="ORF">NE695_11030</name>
</gene>
<accession>A0ABT1S0H8</accession>
<organism evidence="1 2">
    <name type="scientific">Neglectibacter timonensis</name>
    <dbReference type="NCBI Taxonomy" id="1776382"/>
    <lineage>
        <taxon>Bacteria</taxon>
        <taxon>Bacillati</taxon>
        <taxon>Bacillota</taxon>
        <taxon>Clostridia</taxon>
        <taxon>Eubacteriales</taxon>
        <taxon>Oscillospiraceae</taxon>
        <taxon>Neglectibacter</taxon>
    </lineage>
</organism>
<comment type="caution">
    <text evidence="1">The sequence shown here is derived from an EMBL/GenBank/DDBJ whole genome shotgun (WGS) entry which is preliminary data.</text>
</comment>
<dbReference type="RefSeq" id="WP_066866451.1">
    <property type="nucleotide sequence ID" value="NZ_CABKVV010000014.1"/>
</dbReference>
<evidence type="ECO:0000313" key="1">
    <source>
        <dbReference type="EMBL" id="MCQ4840444.1"/>
    </source>
</evidence>
<reference evidence="1 2" key="1">
    <citation type="submission" date="2022-06" db="EMBL/GenBank/DDBJ databases">
        <title>Isolation of gut microbiota from human fecal samples.</title>
        <authorList>
            <person name="Pamer E.G."/>
            <person name="Barat B."/>
            <person name="Waligurski E."/>
            <person name="Medina S."/>
            <person name="Paddock L."/>
            <person name="Mostad J."/>
        </authorList>
    </citation>
    <scope>NUCLEOTIDE SEQUENCE [LARGE SCALE GENOMIC DNA]</scope>
    <source>
        <strain evidence="1 2">DFI.9.73</strain>
    </source>
</reference>
<dbReference type="EMBL" id="JANFZH010000023">
    <property type="protein sequence ID" value="MCQ4840444.1"/>
    <property type="molecule type" value="Genomic_DNA"/>
</dbReference>